<name>A0AAE0KZ62_9CHLO</name>
<reference evidence="1 2" key="1">
    <citation type="journal article" date="2015" name="Genome Biol. Evol.">
        <title>Comparative Genomics of a Bacterivorous Green Alga Reveals Evolutionary Causalities and Consequences of Phago-Mixotrophic Mode of Nutrition.</title>
        <authorList>
            <person name="Burns J.A."/>
            <person name="Paasch A."/>
            <person name="Narechania A."/>
            <person name="Kim E."/>
        </authorList>
    </citation>
    <scope>NUCLEOTIDE SEQUENCE [LARGE SCALE GENOMIC DNA]</scope>
    <source>
        <strain evidence="1 2">PLY_AMNH</strain>
    </source>
</reference>
<proteinExistence type="predicted"/>
<accession>A0AAE0KZ62</accession>
<keyword evidence="2" id="KW-1185">Reference proteome</keyword>
<dbReference type="EMBL" id="LGRX02013381">
    <property type="protein sequence ID" value="KAK3266178.1"/>
    <property type="molecule type" value="Genomic_DNA"/>
</dbReference>
<gene>
    <name evidence="1" type="ORF">CYMTET_25180</name>
</gene>
<evidence type="ECO:0000313" key="1">
    <source>
        <dbReference type="EMBL" id="KAK3266178.1"/>
    </source>
</evidence>
<evidence type="ECO:0000313" key="2">
    <source>
        <dbReference type="Proteomes" id="UP001190700"/>
    </source>
</evidence>
<sequence length="380" mass="43619">MAFDGQYFNLDVPRFLCDMIGTSVEWTMPGWDGGHRTELVLADVRKDEVLTWYKETPETINEIHSKVGYGKNYEALRASAAKVGQKFYNLQTFCDTRFAQAERKVYKNFILNYLASVTHFQEIAQNGKDEQRAYAGKFLSEMYKLVFVVTVLGLADLHAKVKEVSLFQQTVNTLPWEVTEKEAQFAHSFDVVYTKQLDFKDRDSVNEPLSPTDFPMLCAHQQEIETHGTFMGVALKTAPVHGRNFRKAFRSVCTTRLAKWCDLVLEHVIDRFLNSEVHAWCAVMAGCFDLRFLFQLPCKLPDEKAGQRYLSQEALIKETFVHWNGPAPQHSDGLLKAALDHHFKGKKWHFTTTDSRANLNVVSDVVDRLMSVESKFSFME</sequence>
<dbReference type="Proteomes" id="UP001190700">
    <property type="component" value="Unassembled WGS sequence"/>
</dbReference>
<organism evidence="1 2">
    <name type="scientific">Cymbomonas tetramitiformis</name>
    <dbReference type="NCBI Taxonomy" id="36881"/>
    <lineage>
        <taxon>Eukaryota</taxon>
        <taxon>Viridiplantae</taxon>
        <taxon>Chlorophyta</taxon>
        <taxon>Pyramimonadophyceae</taxon>
        <taxon>Pyramimonadales</taxon>
        <taxon>Pyramimonadaceae</taxon>
        <taxon>Cymbomonas</taxon>
    </lineage>
</organism>
<protein>
    <submittedName>
        <fullName evidence="1">Uncharacterized protein</fullName>
    </submittedName>
</protein>
<comment type="caution">
    <text evidence="1">The sequence shown here is derived from an EMBL/GenBank/DDBJ whole genome shotgun (WGS) entry which is preliminary data.</text>
</comment>
<dbReference type="AlphaFoldDB" id="A0AAE0KZ62"/>